<gene>
    <name evidence="4" type="ORF">EKO27_g5047</name>
</gene>
<evidence type="ECO:0000256" key="2">
    <source>
        <dbReference type="ARBA" id="ARBA00023445"/>
    </source>
</evidence>
<evidence type="ECO:0000256" key="1">
    <source>
        <dbReference type="ARBA" id="ARBA00023002"/>
    </source>
</evidence>
<dbReference type="EMBL" id="RYZI01000129">
    <property type="protein sequence ID" value="RWA10049.1"/>
    <property type="molecule type" value="Genomic_DNA"/>
</dbReference>
<name>A0A439D6M4_9PEZI</name>
<dbReference type="Proteomes" id="UP000286045">
    <property type="component" value="Unassembled WGS sequence"/>
</dbReference>
<dbReference type="InterPro" id="IPR050425">
    <property type="entry name" value="NAD(P)_dehydrat-like"/>
</dbReference>
<comment type="caution">
    <text evidence="4">The sequence shown here is derived from an EMBL/GenBank/DDBJ whole genome shotgun (WGS) entry which is preliminary data.</text>
</comment>
<keyword evidence="1" id="KW-0560">Oxidoreductase</keyword>
<proteinExistence type="inferred from homology"/>
<dbReference type="InterPro" id="IPR001509">
    <property type="entry name" value="Epimerase_deHydtase"/>
</dbReference>
<dbReference type="InterPro" id="IPR036291">
    <property type="entry name" value="NAD(P)-bd_dom_sf"/>
</dbReference>
<dbReference type="Gene3D" id="3.40.50.720">
    <property type="entry name" value="NAD(P)-binding Rossmann-like Domain"/>
    <property type="match status" value="1"/>
</dbReference>
<dbReference type="PANTHER" id="PTHR10366:SF564">
    <property type="entry name" value="STEROL-4-ALPHA-CARBOXYLATE 3-DEHYDROGENASE, DECARBOXYLATING"/>
    <property type="match status" value="1"/>
</dbReference>
<feature type="domain" description="NAD-dependent epimerase/dehydratase" evidence="3">
    <location>
        <begin position="43"/>
        <end position="304"/>
    </location>
</feature>
<protein>
    <recommendedName>
        <fullName evidence="3">NAD-dependent epimerase/dehydratase domain-containing protein</fullName>
    </recommendedName>
</protein>
<keyword evidence="5" id="KW-1185">Reference proteome</keyword>
<organism evidence="4 5">
    <name type="scientific">Xylaria grammica</name>
    <dbReference type="NCBI Taxonomy" id="363999"/>
    <lineage>
        <taxon>Eukaryota</taxon>
        <taxon>Fungi</taxon>
        <taxon>Dikarya</taxon>
        <taxon>Ascomycota</taxon>
        <taxon>Pezizomycotina</taxon>
        <taxon>Sordariomycetes</taxon>
        <taxon>Xylariomycetidae</taxon>
        <taxon>Xylariales</taxon>
        <taxon>Xylariaceae</taxon>
        <taxon>Xylaria</taxon>
    </lineage>
</organism>
<dbReference type="Pfam" id="PF01370">
    <property type="entry name" value="Epimerase"/>
    <property type="match status" value="1"/>
</dbReference>
<accession>A0A439D6M4</accession>
<evidence type="ECO:0000259" key="3">
    <source>
        <dbReference type="Pfam" id="PF01370"/>
    </source>
</evidence>
<dbReference type="GO" id="GO:0016616">
    <property type="term" value="F:oxidoreductase activity, acting on the CH-OH group of donors, NAD or NADP as acceptor"/>
    <property type="evidence" value="ECO:0007669"/>
    <property type="project" value="TreeGrafter"/>
</dbReference>
<dbReference type="PANTHER" id="PTHR10366">
    <property type="entry name" value="NAD DEPENDENT EPIMERASE/DEHYDRATASE"/>
    <property type="match status" value="1"/>
</dbReference>
<dbReference type="AlphaFoldDB" id="A0A439D6M4"/>
<dbReference type="STRING" id="363999.A0A439D6M4"/>
<reference evidence="4 5" key="1">
    <citation type="submission" date="2018-12" db="EMBL/GenBank/DDBJ databases">
        <title>Draft genome sequence of Xylaria grammica IHI A82.</title>
        <authorList>
            <person name="Buettner E."/>
            <person name="Kellner H."/>
        </authorList>
    </citation>
    <scope>NUCLEOTIDE SEQUENCE [LARGE SCALE GENOMIC DNA]</scope>
    <source>
        <strain evidence="4 5">IHI A82</strain>
    </source>
</reference>
<evidence type="ECO:0000313" key="5">
    <source>
        <dbReference type="Proteomes" id="UP000286045"/>
    </source>
</evidence>
<sequence>MEPTYGILLKRQALAGTCPTSSRSETSRLPTMSADGAHPKRTILITGLNGYLAGRTAELVLQEGYRVRGTVRNKLAGQKVKATLCRLGYSADDIDVVQISDICRHESLELAAEGCCAIFHLASPLAEIWTLPPAEVIRVAVESTASVLSAAVKTGRTMNSVVLVSSAAALFDLPMENRLYTEKDWNTTSEQIVDRDGDKAGGFHAYLASKAAAERLFWKFRDDHRPTFGMTALQPTYFIGAPLIPWKTSGDIPYSNSDFWKVVAGEEVPGPMMIYGDTVDVRDVARMLLWSALNPQKADGERFVCSSAVGGGQAIADILRKRMPSLNVQRGRPGQGYAPDYKPVVSVAGFDSTKAVSATGGDWIPYEQSVIDLAQFLQRYLP</sequence>
<comment type="similarity">
    <text evidence="2">Belongs to the NAD(P)-dependent epimerase/dehydratase family. Dihydroflavonol-4-reductase subfamily.</text>
</comment>
<evidence type="ECO:0000313" key="4">
    <source>
        <dbReference type="EMBL" id="RWA10049.1"/>
    </source>
</evidence>
<dbReference type="SUPFAM" id="SSF51735">
    <property type="entry name" value="NAD(P)-binding Rossmann-fold domains"/>
    <property type="match status" value="1"/>
</dbReference>